<keyword evidence="1" id="KW-0963">Cytoplasm</keyword>
<protein>
    <submittedName>
        <fullName evidence="3">Uncharacterized protein</fullName>
    </submittedName>
</protein>
<dbReference type="EMBL" id="MFZM01000030">
    <property type="protein sequence ID" value="OGK22914.1"/>
    <property type="molecule type" value="Genomic_DNA"/>
</dbReference>
<accession>A0A1F7GVX2</accession>
<gene>
    <name evidence="3" type="ORF">A3C24_03575</name>
</gene>
<organism evidence="3 4">
    <name type="scientific">Candidatus Roizmanbacteria bacterium RIFCSPHIGHO2_02_FULL_37_24</name>
    <dbReference type="NCBI Taxonomy" id="1802037"/>
    <lineage>
        <taxon>Bacteria</taxon>
        <taxon>Candidatus Roizmaniibacteriota</taxon>
    </lineage>
</organism>
<dbReference type="PANTHER" id="PTHR34654:SF1">
    <property type="entry name" value="RNA-BINDING PROTEIN KHPA"/>
    <property type="match status" value="1"/>
</dbReference>
<dbReference type="AlphaFoldDB" id="A0A1F7GVX2"/>
<dbReference type="GO" id="GO:0003723">
    <property type="term" value="F:RNA binding"/>
    <property type="evidence" value="ECO:0007669"/>
    <property type="project" value="UniProtKB-KW"/>
</dbReference>
<name>A0A1F7GVX2_9BACT</name>
<evidence type="ECO:0000313" key="4">
    <source>
        <dbReference type="Proteomes" id="UP000177159"/>
    </source>
</evidence>
<sequence length="81" mass="9680">MEEFLNYILSGIVDHEQEVKITKEEESDVLRFNIELHDEDYPRVIGKRGLTIKAITDVLRLYDVKKYPDLRRRVFINVTEN</sequence>
<dbReference type="InterPro" id="IPR015946">
    <property type="entry name" value="KH_dom-like_a/b"/>
</dbReference>
<evidence type="ECO:0000313" key="3">
    <source>
        <dbReference type="EMBL" id="OGK22914.1"/>
    </source>
</evidence>
<evidence type="ECO:0000256" key="2">
    <source>
        <dbReference type="ARBA" id="ARBA00022884"/>
    </source>
</evidence>
<keyword evidence="2" id="KW-0694">RNA-binding</keyword>
<dbReference type="Gene3D" id="3.30.300.20">
    <property type="match status" value="1"/>
</dbReference>
<comment type="caution">
    <text evidence="3">The sequence shown here is derived from an EMBL/GenBank/DDBJ whole genome shotgun (WGS) entry which is preliminary data.</text>
</comment>
<evidence type="ECO:0000256" key="1">
    <source>
        <dbReference type="ARBA" id="ARBA00022490"/>
    </source>
</evidence>
<dbReference type="Pfam" id="PF13083">
    <property type="entry name" value="KH_KhpA-B"/>
    <property type="match status" value="1"/>
</dbReference>
<dbReference type="Proteomes" id="UP000177159">
    <property type="component" value="Unassembled WGS sequence"/>
</dbReference>
<dbReference type="PANTHER" id="PTHR34654">
    <property type="entry name" value="UPF0109 PROTEIN SCO5592"/>
    <property type="match status" value="1"/>
</dbReference>
<dbReference type="InterPro" id="IPR020627">
    <property type="entry name" value="KhpA"/>
</dbReference>
<reference evidence="3 4" key="1">
    <citation type="journal article" date="2016" name="Nat. Commun.">
        <title>Thousands of microbial genomes shed light on interconnected biogeochemical processes in an aquifer system.</title>
        <authorList>
            <person name="Anantharaman K."/>
            <person name="Brown C.T."/>
            <person name="Hug L.A."/>
            <person name="Sharon I."/>
            <person name="Castelle C.J."/>
            <person name="Probst A.J."/>
            <person name="Thomas B.C."/>
            <person name="Singh A."/>
            <person name="Wilkins M.J."/>
            <person name="Karaoz U."/>
            <person name="Brodie E.L."/>
            <person name="Williams K.H."/>
            <person name="Hubbard S.S."/>
            <person name="Banfield J.F."/>
        </authorList>
    </citation>
    <scope>NUCLEOTIDE SEQUENCE [LARGE SCALE GENOMIC DNA]</scope>
</reference>
<proteinExistence type="predicted"/>